<dbReference type="Proteomes" id="UP000199347">
    <property type="component" value="Unassembled WGS sequence"/>
</dbReference>
<reference evidence="7 8" key="1">
    <citation type="submission" date="2016-10" db="EMBL/GenBank/DDBJ databases">
        <authorList>
            <person name="de Groot N.N."/>
        </authorList>
    </citation>
    <scope>NUCLEOTIDE SEQUENCE [LARGE SCALE GENOMIC DNA]</scope>
    <source>
        <strain evidence="7 8">DSM 2698</strain>
    </source>
</reference>
<evidence type="ECO:0000259" key="6">
    <source>
        <dbReference type="Pfam" id="PF08543"/>
    </source>
</evidence>
<dbReference type="EC" id="2.7.1.35" evidence="1"/>
<dbReference type="RefSeq" id="WP_092813552.1">
    <property type="nucleotide sequence ID" value="NZ_FMVW01000005.1"/>
</dbReference>
<accession>A0A1G5NSI1</accession>
<dbReference type="OrthoDB" id="9800808at2"/>
<dbReference type="PANTHER" id="PTHR10534">
    <property type="entry name" value="PYRIDOXAL KINASE"/>
    <property type="match status" value="1"/>
</dbReference>
<keyword evidence="8" id="KW-1185">Reference proteome</keyword>
<organism evidence="7 8">
    <name type="scientific">Afifella marina DSM 2698</name>
    <dbReference type="NCBI Taxonomy" id="1120955"/>
    <lineage>
        <taxon>Bacteria</taxon>
        <taxon>Pseudomonadati</taxon>
        <taxon>Pseudomonadota</taxon>
        <taxon>Alphaproteobacteria</taxon>
        <taxon>Hyphomicrobiales</taxon>
        <taxon>Afifellaceae</taxon>
        <taxon>Afifella</taxon>
    </lineage>
</organism>
<evidence type="ECO:0000313" key="7">
    <source>
        <dbReference type="EMBL" id="SCZ39779.1"/>
    </source>
</evidence>
<dbReference type="GO" id="GO:0005829">
    <property type="term" value="C:cytosol"/>
    <property type="evidence" value="ECO:0007669"/>
    <property type="project" value="TreeGrafter"/>
</dbReference>
<name>A0A1G5NSI1_AFIMA</name>
<keyword evidence="5" id="KW-0067">ATP-binding</keyword>
<dbReference type="InterPro" id="IPR004625">
    <property type="entry name" value="PyrdxlKinase"/>
</dbReference>
<dbReference type="InterPro" id="IPR029056">
    <property type="entry name" value="Ribokinase-like"/>
</dbReference>
<gene>
    <name evidence="7" type="ORF">SAMN03080610_02534</name>
</gene>
<dbReference type="GO" id="GO:0005524">
    <property type="term" value="F:ATP binding"/>
    <property type="evidence" value="ECO:0007669"/>
    <property type="project" value="UniProtKB-KW"/>
</dbReference>
<dbReference type="CDD" id="cd01173">
    <property type="entry name" value="pyridoxal_pyridoxamine_kinase"/>
    <property type="match status" value="1"/>
</dbReference>
<dbReference type="GO" id="GO:0008478">
    <property type="term" value="F:pyridoxal kinase activity"/>
    <property type="evidence" value="ECO:0007669"/>
    <property type="project" value="UniProtKB-EC"/>
</dbReference>
<evidence type="ECO:0000256" key="4">
    <source>
        <dbReference type="ARBA" id="ARBA00022777"/>
    </source>
</evidence>
<evidence type="ECO:0000313" key="8">
    <source>
        <dbReference type="Proteomes" id="UP000199347"/>
    </source>
</evidence>
<dbReference type="Pfam" id="PF08543">
    <property type="entry name" value="Phos_pyr_kin"/>
    <property type="match status" value="1"/>
</dbReference>
<dbReference type="GO" id="GO:0009443">
    <property type="term" value="P:pyridoxal 5'-phosphate salvage"/>
    <property type="evidence" value="ECO:0007669"/>
    <property type="project" value="InterPro"/>
</dbReference>
<proteinExistence type="predicted"/>
<dbReference type="PANTHER" id="PTHR10534:SF2">
    <property type="entry name" value="PYRIDOXAL KINASE"/>
    <property type="match status" value="1"/>
</dbReference>
<sequence length="292" mass="30824">MASSGRIILISSHVAAGAVGNRIMGFTLERLGMETVDIPTVLLPHHPGFGLGRPILASAADFAALLAGVATRFSERPPLAVATGYFGRAEHVKETAHFIAGLKERFPGLVYLCDPVMGDSDRLYVPEPVAEAIRDHLLPLADIATPNVFEFGWLTGTKPEPDPTALVADARRLGPAEVIVTSAPALMRGRMAAVLVKPNETILAEHPVVENPAKGAGDLFSALYLGRKILGASSEEALAFAAAGTADLFAVTKQLGRDELAFAEGQDVMLRPNLGRIALRRIAEAKGPISLA</sequence>
<dbReference type="SUPFAM" id="SSF53613">
    <property type="entry name" value="Ribokinase-like"/>
    <property type="match status" value="1"/>
</dbReference>
<dbReference type="EMBL" id="FMVW01000005">
    <property type="protein sequence ID" value="SCZ39779.1"/>
    <property type="molecule type" value="Genomic_DNA"/>
</dbReference>
<protein>
    <recommendedName>
        <fullName evidence="1">pyridoxal kinase</fullName>
        <ecNumber evidence="1">2.7.1.35</ecNumber>
    </recommendedName>
</protein>
<keyword evidence="3" id="KW-0547">Nucleotide-binding</keyword>
<evidence type="ECO:0000256" key="2">
    <source>
        <dbReference type="ARBA" id="ARBA00022679"/>
    </source>
</evidence>
<dbReference type="AlphaFoldDB" id="A0A1G5NSI1"/>
<dbReference type="Gene3D" id="3.40.1190.20">
    <property type="match status" value="1"/>
</dbReference>
<evidence type="ECO:0000256" key="5">
    <source>
        <dbReference type="ARBA" id="ARBA00022840"/>
    </source>
</evidence>
<dbReference type="STRING" id="1120955.SAMN03080610_02534"/>
<feature type="domain" description="Pyridoxamine kinase/Phosphomethylpyrimidine kinase" evidence="6">
    <location>
        <begin position="71"/>
        <end position="248"/>
    </location>
</feature>
<dbReference type="InterPro" id="IPR013749">
    <property type="entry name" value="PM/HMP-P_kinase-1"/>
</dbReference>
<keyword evidence="2" id="KW-0808">Transferase</keyword>
<keyword evidence="4 7" id="KW-0418">Kinase</keyword>
<evidence type="ECO:0000256" key="1">
    <source>
        <dbReference type="ARBA" id="ARBA00012104"/>
    </source>
</evidence>
<evidence type="ECO:0000256" key="3">
    <source>
        <dbReference type="ARBA" id="ARBA00022741"/>
    </source>
</evidence>